<dbReference type="InterPro" id="IPR003615">
    <property type="entry name" value="HNH_nuc"/>
</dbReference>
<dbReference type="SUPFAM" id="SSF54171">
    <property type="entry name" value="DNA-binding domain"/>
    <property type="match status" value="1"/>
</dbReference>
<dbReference type="Gene3D" id="3.30.730.10">
    <property type="entry name" value="AP2/ERF domain"/>
    <property type="match status" value="1"/>
</dbReference>
<dbReference type="InterPro" id="IPR036955">
    <property type="entry name" value="AP2/ERF_dom_sf"/>
</dbReference>
<name>A0A6J7X5Q2_9CAUD</name>
<evidence type="ECO:0000259" key="1">
    <source>
        <dbReference type="Pfam" id="PF07463"/>
    </source>
</evidence>
<gene>
    <name evidence="3" type="ORF">UFOVP391_2</name>
</gene>
<dbReference type="Pfam" id="PF07463">
    <property type="entry name" value="NUMOD4"/>
    <property type="match status" value="1"/>
</dbReference>
<dbReference type="GO" id="GO:0016788">
    <property type="term" value="F:hydrolase activity, acting on ester bonds"/>
    <property type="evidence" value="ECO:0007669"/>
    <property type="project" value="InterPro"/>
</dbReference>
<evidence type="ECO:0000313" key="3">
    <source>
        <dbReference type="EMBL" id="CAB5223741.1"/>
    </source>
</evidence>
<dbReference type="SUPFAM" id="SSF54060">
    <property type="entry name" value="His-Me finger endonucleases"/>
    <property type="match status" value="1"/>
</dbReference>
<dbReference type="Gene3D" id="3.90.75.20">
    <property type="match status" value="1"/>
</dbReference>
<sequence length="161" mass="18887">MQEIWKEVPGFPKYQVSSLGIVKSFKRNQVRILKQRMSSSGYLNVILCDKGKIKGFTVHSLVAMSFLNHIPCRQKLVIDHINDNKLDNRVENLQIVTTRYNVFKTQGKNTSIFKGVSWSNQYKKWRADIMINKKQKYLGAYEIEYDAHLAYQNELKKIEQN</sequence>
<dbReference type="InterPro" id="IPR044925">
    <property type="entry name" value="His-Me_finger_sf"/>
</dbReference>
<feature type="domain" description="HNH nuclease" evidence="2">
    <location>
        <begin position="58"/>
        <end position="101"/>
    </location>
</feature>
<reference evidence="3" key="1">
    <citation type="submission" date="2020-05" db="EMBL/GenBank/DDBJ databases">
        <authorList>
            <person name="Chiriac C."/>
            <person name="Salcher M."/>
            <person name="Ghai R."/>
            <person name="Kavagutti S V."/>
        </authorList>
    </citation>
    <scope>NUCLEOTIDE SEQUENCE</scope>
</reference>
<dbReference type="GO" id="GO:0003700">
    <property type="term" value="F:DNA-binding transcription factor activity"/>
    <property type="evidence" value="ECO:0007669"/>
    <property type="project" value="InterPro"/>
</dbReference>
<dbReference type="InterPro" id="IPR010902">
    <property type="entry name" value="NUMOD4"/>
</dbReference>
<dbReference type="InterPro" id="IPR016177">
    <property type="entry name" value="DNA-bd_dom_sf"/>
</dbReference>
<evidence type="ECO:0000259" key="2">
    <source>
        <dbReference type="Pfam" id="PF13392"/>
    </source>
</evidence>
<proteinExistence type="predicted"/>
<dbReference type="Pfam" id="PF13392">
    <property type="entry name" value="HNH_3"/>
    <property type="match status" value="1"/>
</dbReference>
<protein>
    <submittedName>
        <fullName evidence="3">HNH nuclease</fullName>
    </submittedName>
</protein>
<feature type="domain" description="NUMOD4" evidence="1">
    <location>
        <begin position="3"/>
        <end position="47"/>
    </location>
</feature>
<accession>A0A6J7X5Q2</accession>
<dbReference type="EMBL" id="LR798325">
    <property type="protein sequence ID" value="CAB5223741.1"/>
    <property type="molecule type" value="Genomic_DNA"/>
</dbReference>
<dbReference type="GO" id="GO:0003677">
    <property type="term" value="F:DNA binding"/>
    <property type="evidence" value="ECO:0007669"/>
    <property type="project" value="InterPro"/>
</dbReference>
<organism evidence="3">
    <name type="scientific">uncultured Caudovirales phage</name>
    <dbReference type="NCBI Taxonomy" id="2100421"/>
    <lineage>
        <taxon>Viruses</taxon>
        <taxon>Duplodnaviria</taxon>
        <taxon>Heunggongvirae</taxon>
        <taxon>Uroviricota</taxon>
        <taxon>Caudoviricetes</taxon>
        <taxon>Peduoviridae</taxon>
        <taxon>Maltschvirus</taxon>
        <taxon>Maltschvirus maltsch</taxon>
    </lineage>
</organism>